<dbReference type="EMBL" id="CALNXI010002226">
    <property type="protein sequence ID" value="CAH3184988.1"/>
    <property type="molecule type" value="Genomic_DNA"/>
</dbReference>
<evidence type="ECO:0000313" key="2">
    <source>
        <dbReference type="EMBL" id="CAH3184988.1"/>
    </source>
</evidence>
<evidence type="ECO:0000313" key="3">
    <source>
        <dbReference type="Proteomes" id="UP001159427"/>
    </source>
</evidence>
<sequence length="286" mass="32202">MDKTTKNTNLFHVTCQCTEGPALSDRGTRCQRCGKMAYESEENSQLEHAREIDSSATTVYHSQLLASGLPSLPAESDPSGEGNNCAIGEGVNVSDQHGHSSAEKSPVHSQTGPSVQIPCEGTQFTFFILVQEHPAINEQWFGVHFVPTERFEQGRISNLIKTMQDQQRIRIVCMGDEYLSQVESGYFHTVFIDTDVHSTITFELVKEIKFRIRDVQTACKVPLHRLYALSQDRLPSAIARVFVECLADINETCQDHLRMTLKYGNVIRPMVIPIWVNLIHFISQFS</sequence>
<dbReference type="Proteomes" id="UP001159427">
    <property type="component" value="Unassembled WGS sequence"/>
</dbReference>
<feature type="compositionally biased region" description="Basic and acidic residues" evidence="1">
    <location>
        <begin position="96"/>
        <end position="106"/>
    </location>
</feature>
<accession>A0ABN8S088</accession>
<keyword evidence="3" id="KW-1185">Reference proteome</keyword>
<comment type="caution">
    <text evidence="2">The sequence shown here is derived from an EMBL/GenBank/DDBJ whole genome shotgun (WGS) entry which is preliminary data.</text>
</comment>
<reference evidence="2 3" key="1">
    <citation type="submission" date="2022-05" db="EMBL/GenBank/DDBJ databases">
        <authorList>
            <consortium name="Genoscope - CEA"/>
            <person name="William W."/>
        </authorList>
    </citation>
    <scope>NUCLEOTIDE SEQUENCE [LARGE SCALE GENOMIC DNA]</scope>
</reference>
<feature type="region of interest" description="Disordered" evidence="1">
    <location>
        <begin position="69"/>
        <end position="114"/>
    </location>
</feature>
<name>A0ABN8S088_9CNID</name>
<organism evidence="2 3">
    <name type="scientific">Porites evermanni</name>
    <dbReference type="NCBI Taxonomy" id="104178"/>
    <lineage>
        <taxon>Eukaryota</taxon>
        <taxon>Metazoa</taxon>
        <taxon>Cnidaria</taxon>
        <taxon>Anthozoa</taxon>
        <taxon>Hexacorallia</taxon>
        <taxon>Scleractinia</taxon>
        <taxon>Fungiina</taxon>
        <taxon>Poritidae</taxon>
        <taxon>Porites</taxon>
    </lineage>
</organism>
<proteinExistence type="predicted"/>
<protein>
    <submittedName>
        <fullName evidence="2">Uncharacterized protein</fullName>
    </submittedName>
</protein>
<evidence type="ECO:0000256" key="1">
    <source>
        <dbReference type="SAM" id="MobiDB-lite"/>
    </source>
</evidence>
<gene>
    <name evidence="2" type="ORF">PEVE_00015827</name>
</gene>